<protein>
    <submittedName>
        <fullName evidence="6">DoxX family protein</fullName>
    </submittedName>
    <submittedName>
        <fullName evidence="7">Membrane protein</fullName>
    </submittedName>
</protein>
<evidence type="ECO:0000256" key="4">
    <source>
        <dbReference type="ARBA" id="ARBA00023136"/>
    </source>
</evidence>
<feature type="transmembrane region" description="Helical" evidence="5">
    <location>
        <begin position="103"/>
        <end position="121"/>
    </location>
</feature>
<dbReference type="STRING" id="354243.BST28_15680"/>
<dbReference type="RefSeq" id="WP_019734942.1">
    <property type="nucleotide sequence ID" value="NZ_JAACYR010000021.1"/>
</dbReference>
<feature type="transmembrane region" description="Helical" evidence="5">
    <location>
        <begin position="6"/>
        <end position="26"/>
    </location>
</feature>
<dbReference type="Proteomes" id="UP000092668">
    <property type="component" value="Unassembled WGS sequence"/>
</dbReference>
<keyword evidence="3 5" id="KW-1133">Transmembrane helix</keyword>
<accession>A0A1B8SCU1</accession>
<dbReference type="Proteomes" id="UP000466523">
    <property type="component" value="Unassembled WGS sequence"/>
</dbReference>
<evidence type="ECO:0000256" key="1">
    <source>
        <dbReference type="ARBA" id="ARBA00004141"/>
    </source>
</evidence>
<organism evidence="7 8">
    <name type="scientific">Mycolicibacter kumamotonensis</name>
    <dbReference type="NCBI Taxonomy" id="354243"/>
    <lineage>
        <taxon>Bacteria</taxon>
        <taxon>Bacillati</taxon>
        <taxon>Actinomycetota</taxon>
        <taxon>Actinomycetes</taxon>
        <taxon>Mycobacteriales</taxon>
        <taxon>Mycobacteriaceae</taxon>
        <taxon>Mycolicibacter</taxon>
    </lineage>
</organism>
<dbReference type="InterPro" id="IPR032808">
    <property type="entry name" value="DoxX"/>
</dbReference>
<keyword evidence="2 5" id="KW-0812">Transmembrane</keyword>
<evidence type="ECO:0000313" key="8">
    <source>
        <dbReference type="Proteomes" id="UP000092668"/>
    </source>
</evidence>
<feature type="transmembrane region" description="Helical" evidence="5">
    <location>
        <begin position="47"/>
        <end position="68"/>
    </location>
</feature>
<reference evidence="7 8" key="1">
    <citation type="submission" date="2015-06" db="EMBL/GenBank/DDBJ databases">
        <title>Genome sequence of Mycobacterium kumamotonense strain Roo.</title>
        <authorList>
            <person name="Greninger A.L."/>
            <person name="Cunningham G."/>
            <person name="Miller S."/>
        </authorList>
    </citation>
    <scope>NUCLEOTIDE SEQUENCE [LARGE SCALE GENOMIC DNA]</scope>
    <source>
        <strain evidence="7 8">Roo</strain>
    </source>
</reference>
<proteinExistence type="predicted"/>
<sequence length="127" mass="13508">MNTTLWIIAGILAAGFVAGGTALLALPRENYRALGANQHWVDDFTDGHLKTIGAIKLIGAIGLVLPAILGIAPVLVPLAACGLMLFMAGAATTRLRRNEWRYLAGDIAFITVFGFLAWGRFGLQPFA</sequence>
<dbReference type="EMBL" id="LFOE01000029">
    <property type="protein sequence ID" value="OBY30555.1"/>
    <property type="molecule type" value="Genomic_DNA"/>
</dbReference>
<keyword evidence="8" id="KW-1185">Reference proteome</keyword>
<gene>
    <name evidence="7" type="ORF">ACT18_17130</name>
    <name evidence="6" type="ORF">GWR20_08090</name>
</gene>
<dbReference type="Pfam" id="PF13564">
    <property type="entry name" value="DoxX_2"/>
    <property type="match status" value="1"/>
</dbReference>
<evidence type="ECO:0000256" key="5">
    <source>
        <dbReference type="SAM" id="Phobius"/>
    </source>
</evidence>
<dbReference type="OrthoDB" id="3482063at2"/>
<dbReference type="EMBL" id="JAACYR010000021">
    <property type="protein sequence ID" value="NDJ89115.1"/>
    <property type="molecule type" value="Genomic_DNA"/>
</dbReference>
<evidence type="ECO:0000313" key="6">
    <source>
        <dbReference type="EMBL" id="NDJ89115.1"/>
    </source>
</evidence>
<evidence type="ECO:0000313" key="9">
    <source>
        <dbReference type="Proteomes" id="UP000466523"/>
    </source>
</evidence>
<name>A0A1B8SCU1_9MYCO</name>
<keyword evidence="4 5" id="KW-0472">Membrane</keyword>
<evidence type="ECO:0000256" key="3">
    <source>
        <dbReference type="ARBA" id="ARBA00022989"/>
    </source>
</evidence>
<comment type="subcellular location">
    <subcellularLocation>
        <location evidence="1">Membrane</location>
        <topology evidence="1">Multi-pass membrane protein</topology>
    </subcellularLocation>
</comment>
<reference evidence="6 9" key="2">
    <citation type="submission" date="2020-01" db="EMBL/GenBank/DDBJ databases">
        <authorList>
            <person name="Sanchez-Estrada R."/>
            <person name="Gonzalez-Y-Merchand J.A."/>
            <person name="Rivera-Gutierrez S."/>
        </authorList>
    </citation>
    <scope>NUCLEOTIDE SEQUENCE [LARGE SCALE GENOMIC DNA]</scope>
    <source>
        <strain evidence="6 9">CST 7247</strain>
    </source>
</reference>
<evidence type="ECO:0000256" key="2">
    <source>
        <dbReference type="ARBA" id="ARBA00022692"/>
    </source>
</evidence>
<dbReference type="GO" id="GO:0016020">
    <property type="term" value="C:membrane"/>
    <property type="evidence" value="ECO:0007669"/>
    <property type="project" value="UniProtKB-SubCell"/>
</dbReference>
<dbReference type="PATRIC" id="fig|354243.3.peg.3544"/>
<comment type="caution">
    <text evidence="7">The sequence shown here is derived from an EMBL/GenBank/DDBJ whole genome shotgun (WGS) entry which is preliminary data.</text>
</comment>
<evidence type="ECO:0000313" key="7">
    <source>
        <dbReference type="EMBL" id="OBY30555.1"/>
    </source>
</evidence>
<dbReference type="AlphaFoldDB" id="A0A1B8SCU1"/>